<evidence type="ECO:0000313" key="1">
    <source>
        <dbReference type="EMBL" id="AKA69323.1"/>
    </source>
</evidence>
<reference evidence="1 2" key="1">
    <citation type="journal article" date="2015" name="J. Biotechnol.">
        <title>Complete genome sequence of a malodorant-producing acetogen, Clostridium scatologenes ATCC 25775(T).</title>
        <authorList>
            <person name="Zhu Z."/>
            <person name="Guo T."/>
            <person name="Zheng H."/>
            <person name="Song T."/>
            <person name="Ouyang P."/>
            <person name="Xie J."/>
        </authorList>
    </citation>
    <scope>NUCLEOTIDE SEQUENCE [LARGE SCALE GENOMIC DNA]</scope>
    <source>
        <strain evidence="1 2">ATCC 25775</strain>
    </source>
</reference>
<gene>
    <name evidence="1" type="ORF">CSCA_2198</name>
</gene>
<sequence>MLAYIDILASLGKFFKMIQRCKTWKLRNISKNIKEDIKISNKSWK</sequence>
<dbReference type="KEGG" id="csq:CSCA_2198"/>
<dbReference type="AlphaFoldDB" id="A0A0E3JNI7"/>
<proteinExistence type="predicted"/>
<keyword evidence="2" id="KW-1185">Reference proteome</keyword>
<dbReference type="Proteomes" id="UP000033115">
    <property type="component" value="Chromosome"/>
</dbReference>
<accession>A0A0E3JNI7</accession>
<protein>
    <submittedName>
        <fullName evidence="1">Uncharacterized protein</fullName>
    </submittedName>
</protein>
<evidence type="ECO:0000313" key="2">
    <source>
        <dbReference type="Proteomes" id="UP000033115"/>
    </source>
</evidence>
<organism evidence="1 2">
    <name type="scientific">Clostridium scatologenes</name>
    <dbReference type="NCBI Taxonomy" id="1548"/>
    <lineage>
        <taxon>Bacteria</taxon>
        <taxon>Bacillati</taxon>
        <taxon>Bacillota</taxon>
        <taxon>Clostridia</taxon>
        <taxon>Eubacteriales</taxon>
        <taxon>Clostridiaceae</taxon>
        <taxon>Clostridium</taxon>
    </lineage>
</organism>
<name>A0A0E3JNI7_CLOSL</name>
<dbReference type="STRING" id="1548.CSCA_2198"/>
<dbReference type="EMBL" id="CP009933">
    <property type="protein sequence ID" value="AKA69323.1"/>
    <property type="molecule type" value="Genomic_DNA"/>
</dbReference>
<dbReference type="HOGENOM" id="CLU_3198227_0_0_9"/>